<name>A0A158PER0_ANGCS</name>
<dbReference type="Proteomes" id="UP000267027">
    <property type="component" value="Unassembled WGS sequence"/>
</dbReference>
<evidence type="ECO:0000256" key="1">
    <source>
        <dbReference type="PROSITE-ProRule" id="PRU00267"/>
    </source>
</evidence>
<evidence type="ECO:0000313" key="6">
    <source>
        <dbReference type="WBParaSite" id="ACOC_0000231001-mRNA-1"/>
    </source>
</evidence>
<feature type="compositionally biased region" description="Low complexity" evidence="2">
    <location>
        <begin position="1"/>
        <end position="15"/>
    </location>
</feature>
<dbReference type="OrthoDB" id="1919336at2759"/>
<dbReference type="AlphaFoldDB" id="A0A158PER0"/>
<evidence type="ECO:0000259" key="3">
    <source>
        <dbReference type="PROSITE" id="PS50118"/>
    </source>
</evidence>
<evidence type="ECO:0000313" key="5">
    <source>
        <dbReference type="Proteomes" id="UP000267027"/>
    </source>
</evidence>
<dbReference type="Pfam" id="PF00505">
    <property type="entry name" value="HMG_box"/>
    <property type="match status" value="1"/>
</dbReference>
<dbReference type="STRING" id="334426.A0A158PER0"/>
<proteinExistence type="predicted"/>
<feature type="domain" description="HMG box" evidence="3">
    <location>
        <begin position="44"/>
        <end position="112"/>
    </location>
</feature>
<dbReference type="InterPro" id="IPR009071">
    <property type="entry name" value="HMG_box_dom"/>
</dbReference>
<accession>A0A158PER0</accession>
<dbReference type="PROSITE" id="PS50118">
    <property type="entry name" value="HMG_BOX_2"/>
    <property type="match status" value="1"/>
</dbReference>
<protein>
    <submittedName>
        <fullName evidence="6">HMG box domain-containing protein</fullName>
    </submittedName>
</protein>
<dbReference type="InterPro" id="IPR036910">
    <property type="entry name" value="HMG_box_dom_sf"/>
</dbReference>
<dbReference type="SMART" id="SM00398">
    <property type="entry name" value="HMG"/>
    <property type="match status" value="1"/>
</dbReference>
<keyword evidence="1" id="KW-0238">DNA-binding</keyword>
<keyword evidence="1" id="KW-0539">Nucleus</keyword>
<feature type="DNA-binding region" description="HMG box" evidence="1">
    <location>
        <begin position="44"/>
        <end position="112"/>
    </location>
</feature>
<reference evidence="6" key="1">
    <citation type="submission" date="2016-04" db="UniProtKB">
        <authorList>
            <consortium name="WormBaseParasite"/>
        </authorList>
    </citation>
    <scope>IDENTIFICATION</scope>
</reference>
<dbReference type="SUPFAM" id="SSF47095">
    <property type="entry name" value="HMG-box"/>
    <property type="match status" value="1"/>
</dbReference>
<dbReference type="CDD" id="cd00084">
    <property type="entry name" value="HMG-box_SF"/>
    <property type="match status" value="1"/>
</dbReference>
<gene>
    <name evidence="4" type="ORF">ACOC_LOCUS2311</name>
</gene>
<dbReference type="EMBL" id="UYYA01000444">
    <property type="protein sequence ID" value="VDM53896.1"/>
    <property type="molecule type" value="Genomic_DNA"/>
</dbReference>
<feature type="region of interest" description="Disordered" evidence="2">
    <location>
        <begin position="1"/>
        <end position="32"/>
    </location>
</feature>
<reference evidence="4 5" key="2">
    <citation type="submission" date="2018-11" db="EMBL/GenBank/DDBJ databases">
        <authorList>
            <consortium name="Pathogen Informatics"/>
        </authorList>
    </citation>
    <scope>NUCLEOTIDE SEQUENCE [LARGE SCALE GENOMIC DNA]</scope>
    <source>
        <strain evidence="4 5">Costa Rica</strain>
    </source>
</reference>
<evidence type="ECO:0000256" key="2">
    <source>
        <dbReference type="SAM" id="MobiDB-lite"/>
    </source>
</evidence>
<sequence>MSLSSRSSGSGSRAASPEDENGKPRPESPALSAALKQDRYADLKRRSANAFTVFANEEREKLMKTHPDLPMGLVTRMMVEKWRTLDNEARKPYFEASRVSATKTKDITEEFMPATVPAKKLRTSAPCTSSGLTIPASEQVPALDSTSKQPERVIIVQARNQLGIQVKVKIKKSYGGIAPTGWECYSYIVYLKSVGLTLAVL</sequence>
<dbReference type="GO" id="GO:0005634">
    <property type="term" value="C:nucleus"/>
    <property type="evidence" value="ECO:0007669"/>
    <property type="project" value="UniProtKB-UniRule"/>
</dbReference>
<dbReference type="GO" id="GO:0003677">
    <property type="term" value="F:DNA binding"/>
    <property type="evidence" value="ECO:0007669"/>
    <property type="project" value="UniProtKB-UniRule"/>
</dbReference>
<organism evidence="6">
    <name type="scientific">Angiostrongylus costaricensis</name>
    <name type="common">Nematode worm</name>
    <dbReference type="NCBI Taxonomy" id="334426"/>
    <lineage>
        <taxon>Eukaryota</taxon>
        <taxon>Metazoa</taxon>
        <taxon>Ecdysozoa</taxon>
        <taxon>Nematoda</taxon>
        <taxon>Chromadorea</taxon>
        <taxon>Rhabditida</taxon>
        <taxon>Rhabditina</taxon>
        <taxon>Rhabditomorpha</taxon>
        <taxon>Strongyloidea</taxon>
        <taxon>Metastrongylidae</taxon>
        <taxon>Angiostrongylus</taxon>
    </lineage>
</organism>
<dbReference type="Gene3D" id="1.10.30.10">
    <property type="entry name" value="High mobility group box domain"/>
    <property type="match status" value="1"/>
</dbReference>
<dbReference type="WBParaSite" id="ACOC_0000231001-mRNA-1">
    <property type="protein sequence ID" value="ACOC_0000231001-mRNA-1"/>
    <property type="gene ID" value="ACOC_0000231001"/>
</dbReference>
<evidence type="ECO:0000313" key="4">
    <source>
        <dbReference type="EMBL" id="VDM53896.1"/>
    </source>
</evidence>
<keyword evidence="5" id="KW-1185">Reference proteome</keyword>